<dbReference type="GO" id="GO:0051880">
    <property type="term" value="F:G-quadruplex DNA binding"/>
    <property type="evidence" value="ECO:0007669"/>
    <property type="project" value="TreeGrafter"/>
</dbReference>
<dbReference type="GO" id="GO:0003691">
    <property type="term" value="F:double-stranded telomeric DNA binding"/>
    <property type="evidence" value="ECO:0007669"/>
    <property type="project" value="TreeGrafter"/>
</dbReference>
<reference evidence="2" key="1">
    <citation type="submission" date="2022-06" db="EMBL/GenBank/DDBJ databases">
        <authorList>
            <consortium name="SYNGENTA / RWTH Aachen University"/>
        </authorList>
    </citation>
    <scope>NUCLEOTIDE SEQUENCE</scope>
</reference>
<sequence>MVYFKFRDLDNIQFSVKFHETLSSKAKENKKCGACQRGFVSDEELAKFERYCQKTIEKIPKERAQLEDQLKDWIAELADLKPLLSSEITLNKLRDTELSKLQLENDRLKSELDIANSKSRQAQSEVERLKDRLSELRLCRRPINDMIRMEDEINELKREISQLESELETCGSLRTSEEVQDQLDCQTLEI</sequence>
<dbReference type="GO" id="GO:0070192">
    <property type="term" value="P:chromosome organization involved in meiotic cell cycle"/>
    <property type="evidence" value="ECO:0007669"/>
    <property type="project" value="TreeGrafter"/>
</dbReference>
<dbReference type="GO" id="GO:0030870">
    <property type="term" value="C:Mre11 complex"/>
    <property type="evidence" value="ECO:0007669"/>
    <property type="project" value="TreeGrafter"/>
</dbReference>
<evidence type="ECO:0000313" key="2">
    <source>
        <dbReference type="EMBL" id="CAH7665765.1"/>
    </source>
</evidence>
<keyword evidence="3" id="KW-1185">Reference proteome</keyword>
<proteinExistence type="predicted"/>
<keyword evidence="1" id="KW-0175">Coiled coil</keyword>
<dbReference type="GO" id="GO:0000722">
    <property type="term" value="P:telomere maintenance via recombination"/>
    <property type="evidence" value="ECO:0007669"/>
    <property type="project" value="TreeGrafter"/>
</dbReference>
<dbReference type="GO" id="GO:0007004">
    <property type="term" value="P:telomere maintenance via telomerase"/>
    <property type="evidence" value="ECO:0007669"/>
    <property type="project" value="TreeGrafter"/>
</dbReference>
<dbReference type="EMBL" id="CALTRL010000005">
    <property type="protein sequence ID" value="CAH7665765.1"/>
    <property type="molecule type" value="Genomic_DNA"/>
</dbReference>
<comment type="caution">
    <text evidence="2">The sequence shown here is derived from an EMBL/GenBank/DDBJ whole genome shotgun (WGS) entry which is preliminary data.</text>
</comment>
<gene>
    <name evidence="2" type="ORF">PPACK8108_LOCUS50</name>
</gene>
<feature type="coiled-coil region" evidence="1">
    <location>
        <begin position="56"/>
        <end position="173"/>
    </location>
</feature>
<dbReference type="PANTHER" id="PTHR18867:SF12">
    <property type="entry name" value="DNA REPAIR PROTEIN RAD50"/>
    <property type="match status" value="1"/>
</dbReference>
<dbReference type="GO" id="GO:0000794">
    <property type="term" value="C:condensed nuclear chromosome"/>
    <property type="evidence" value="ECO:0007669"/>
    <property type="project" value="TreeGrafter"/>
</dbReference>
<accession>A0AAV0ACR2</accession>
<dbReference type="Proteomes" id="UP001153365">
    <property type="component" value="Unassembled WGS sequence"/>
</dbReference>
<dbReference type="GO" id="GO:0043047">
    <property type="term" value="F:single-stranded telomeric DNA binding"/>
    <property type="evidence" value="ECO:0007669"/>
    <property type="project" value="TreeGrafter"/>
</dbReference>
<evidence type="ECO:0000313" key="3">
    <source>
        <dbReference type="Proteomes" id="UP001153365"/>
    </source>
</evidence>
<evidence type="ECO:0000256" key="1">
    <source>
        <dbReference type="SAM" id="Coils"/>
    </source>
</evidence>
<dbReference type="PANTHER" id="PTHR18867">
    <property type="entry name" value="RAD50"/>
    <property type="match status" value="1"/>
</dbReference>
<dbReference type="AlphaFoldDB" id="A0AAV0ACR2"/>
<organism evidence="2 3">
    <name type="scientific">Phakopsora pachyrhizi</name>
    <name type="common">Asian soybean rust disease fungus</name>
    <dbReference type="NCBI Taxonomy" id="170000"/>
    <lineage>
        <taxon>Eukaryota</taxon>
        <taxon>Fungi</taxon>
        <taxon>Dikarya</taxon>
        <taxon>Basidiomycota</taxon>
        <taxon>Pucciniomycotina</taxon>
        <taxon>Pucciniomycetes</taxon>
        <taxon>Pucciniales</taxon>
        <taxon>Phakopsoraceae</taxon>
        <taxon>Phakopsora</taxon>
    </lineage>
</organism>
<name>A0AAV0ACR2_PHAPC</name>
<dbReference type="GO" id="GO:0006302">
    <property type="term" value="P:double-strand break repair"/>
    <property type="evidence" value="ECO:0007669"/>
    <property type="project" value="TreeGrafter"/>
</dbReference>
<protein>
    <submittedName>
        <fullName evidence="2">Expressed protein</fullName>
    </submittedName>
</protein>